<dbReference type="GO" id="GO:0003676">
    <property type="term" value="F:nucleic acid binding"/>
    <property type="evidence" value="ECO:0007669"/>
    <property type="project" value="InterPro"/>
</dbReference>
<protein>
    <submittedName>
        <fullName evidence="1">Conserved protein</fullName>
    </submittedName>
</protein>
<dbReference type="EMBL" id="HG916852">
    <property type="protein sequence ID" value="CDM57389.1"/>
    <property type="molecule type" value="Genomic_DNA"/>
</dbReference>
<dbReference type="Gene3D" id="3.30.420.10">
    <property type="entry name" value="Ribonuclease H-like superfamily/Ribonuclease H"/>
    <property type="match status" value="1"/>
</dbReference>
<keyword evidence="2" id="KW-1185">Reference proteome</keyword>
<dbReference type="PANTHER" id="PTHR36015">
    <property type="entry name" value="HOLLIDAY JUNCTION RESOLVASE MOC1, CHLOROPLASTIC-RELATED"/>
    <property type="match status" value="1"/>
</dbReference>
<dbReference type="InterPro" id="IPR012337">
    <property type="entry name" value="RNaseH-like_sf"/>
</dbReference>
<dbReference type="PANTHER" id="PTHR36015:SF6">
    <property type="entry name" value="HOLLIDAY JUNCTION RESOLVASE MOC1, CHLOROPLASTIC-RELATED"/>
    <property type="match status" value="1"/>
</dbReference>
<name>W6R8Z2_9HYPH</name>
<dbReference type="Proteomes" id="UP000019443">
    <property type="component" value="Chromosome"/>
</dbReference>
<accession>W6R8Z2</accession>
<dbReference type="PATRIC" id="fig|348824.6.peg.1850"/>
<evidence type="ECO:0000313" key="2">
    <source>
        <dbReference type="Proteomes" id="UP000019443"/>
    </source>
</evidence>
<dbReference type="InterPro" id="IPR036397">
    <property type="entry name" value="RNaseH_sf"/>
</dbReference>
<dbReference type="HOGENOM" id="CLU_140844_0_0_5"/>
<dbReference type="AlphaFoldDB" id="W6R8Z2"/>
<evidence type="ECO:0000313" key="1">
    <source>
        <dbReference type="EMBL" id="CDM57389.1"/>
    </source>
</evidence>
<reference evidence="1" key="1">
    <citation type="submission" date="2013-11" db="EMBL/GenBank/DDBJ databases">
        <title>Draft genome sequence of the broad-host-range Rhizobium sp. LPU83 strain, a member of the low-genetic diversity Oregon-like Rhizobium sp. group.</title>
        <authorList>
            <person name="Wibberg D."/>
            <person name="Puehler A."/>
            <person name="Schlueter A."/>
        </authorList>
    </citation>
    <scope>NUCLEOTIDE SEQUENCE [LARGE SCALE GENOMIC DNA]</scope>
    <source>
        <strain evidence="1">LPU83</strain>
    </source>
</reference>
<dbReference type="eggNOG" id="COG0817">
    <property type="taxonomic scope" value="Bacteria"/>
</dbReference>
<dbReference type="SUPFAM" id="SSF53098">
    <property type="entry name" value="Ribonuclease H-like"/>
    <property type="match status" value="1"/>
</dbReference>
<dbReference type="GO" id="GO:0008821">
    <property type="term" value="F:crossover junction DNA endonuclease activity"/>
    <property type="evidence" value="ECO:0007669"/>
    <property type="project" value="InterPro"/>
</dbReference>
<sequence>MCNSQTNRPIVSVFIGGFPMRVLGIDPGVTGAWAVVDCCADNKGVPPEVVQLGDLPVRTIHMSRRDTKRLDVEKLDALFADLLAPGLGIDRVVVERLTGAPGITSTTAFSLGWTAAVLDTVLTAHGWKDYKATHPSAWKRALLVPADKSAAKARATKLFRSDKHWPKEKDHNRAEAALIALYGALSKG</sequence>
<gene>
    <name evidence="1" type="ORF">LPU83_1724</name>
</gene>
<proteinExistence type="predicted"/>
<dbReference type="KEGG" id="rhl:LPU83_1724"/>
<dbReference type="CDD" id="cd22992">
    <property type="entry name" value="MOC1"/>
    <property type="match status" value="1"/>
</dbReference>
<organism evidence="1 2">
    <name type="scientific">Rhizobium favelukesii</name>
    <dbReference type="NCBI Taxonomy" id="348824"/>
    <lineage>
        <taxon>Bacteria</taxon>
        <taxon>Pseudomonadati</taxon>
        <taxon>Pseudomonadota</taxon>
        <taxon>Alphaproteobacteria</taxon>
        <taxon>Hyphomicrobiales</taxon>
        <taxon>Rhizobiaceae</taxon>
        <taxon>Rhizobium/Agrobacterium group</taxon>
        <taxon>Rhizobium</taxon>
    </lineage>
</organism>
<dbReference type="InterPro" id="IPR045290">
    <property type="entry name" value="MOC1-like"/>
</dbReference>